<sequence>MNKHQKLDSILKYMSENIGEIPKSPDRIVEKANLNFEKSESYMMFRMLLDNGYVFEHYSKNEPTGTYGIKYKGIVFLDNGGYTFQHNVYKRKKLAEKISDYVDIVVKPIGIMTAFLISTWYIIKLLEFFGILNSCVN</sequence>
<keyword evidence="1" id="KW-0812">Transmembrane</keyword>
<keyword evidence="3" id="KW-1185">Reference proteome</keyword>
<accession>A0A917A225</accession>
<reference evidence="2 3" key="1">
    <citation type="journal article" date="2014" name="Int. J. Syst. Evol. Microbiol.">
        <title>Complete genome sequence of Corynebacterium casei LMG S-19264T (=DSM 44701T), isolated from a smear-ripened cheese.</title>
        <authorList>
            <consortium name="US DOE Joint Genome Institute (JGI-PGF)"/>
            <person name="Walter F."/>
            <person name="Albersmeier A."/>
            <person name="Kalinowski J."/>
            <person name="Ruckert C."/>
        </authorList>
    </citation>
    <scope>NUCLEOTIDE SEQUENCE [LARGE SCALE GENOMIC DNA]</scope>
    <source>
        <strain evidence="2 3">CGMCC 1.12925</strain>
    </source>
</reference>
<evidence type="ECO:0000313" key="2">
    <source>
        <dbReference type="EMBL" id="GGE22705.1"/>
    </source>
</evidence>
<dbReference type="EMBL" id="BMGL01000017">
    <property type="protein sequence ID" value="GGE22705.1"/>
    <property type="molecule type" value="Genomic_DNA"/>
</dbReference>
<dbReference type="AlphaFoldDB" id="A0A917A225"/>
<dbReference type="Proteomes" id="UP000599688">
    <property type="component" value="Unassembled WGS sequence"/>
</dbReference>
<name>A0A917A225_9FLAO</name>
<protein>
    <submittedName>
        <fullName evidence="2">Uncharacterized protein</fullName>
    </submittedName>
</protein>
<gene>
    <name evidence="2" type="ORF">GCM10010831_24530</name>
</gene>
<proteinExistence type="predicted"/>
<organism evidence="2 3">
    <name type="scientific">Psychroflexus salis</name>
    <dbReference type="NCBI Taxonomy" id="1526574"/>
    <lineage>
        <taxon>Bacteria</taxon>
        <taxon>Pseudomonadati</taxon>
        <taxon>Bacteroidota</taxon>
        <taxon>Flavobacteriia</taxon>
        <taxon>Flavobacteriales</taxon>
        <taxon>Flavobacteriaceae</taxon>
        <taxon>Psychroflexus</taxon>
    </lineage>
</organism>
<keyword evidence="1" id="KW-0472">Membrane</keyword>
<feature type="transmembrane region" description="Helical" evidence="1">
    <location>
        <begin position="101"/>
        <end position="123"/>
    </location>
</feature>
<evidence type="ECO:0000256" key="1">
    <source>
        <dbReference type="SAM" id="Phobius"/>
    </source>
</evidence>
<comment type="caution">
    <text evidence="2">The sequence shown here is derived from an EMBL/GenBank/DDBJ whole genome shotgun (WGS) entry which is preliminary data.</text>
</comment>
<evidence type="ECO:0000313" key="3">
    <source>
        <dbReference type="Proteomes" id="UP000599688"/>
    </source>
</evidence>
<keyword evidence="1" id="KW-1133">Transmembrane helix</keyword>
<dbReference type="RefSeq" id="WP_188407167.1">
    <property type="nucleotide sequence ID" value="NZ_BMGL01000017.1"/>
</dbReference>